<evidence type="ECO:0000256" key="1">
    <source>
        <dbReference type="ARBA" id="ARBA00004651"/>
    </source>
</evidence>
<dbReference type="Proteomes" id="UP000179807">
    <property type="component" value="Unassembled WGS sequence"/>
</dbReference>
<dbReference type="AlphaFoldDB" id="A0A1J4K497"/>
<reference evidence="8" key="1">
    <citation type="submission" date="2016-10" db="EMBL/GenBank/DDBJ databases">
        <authorList>
            <person name="Benchimol M."/>
            <person name="Almeida L.G."/>
            <person name="Vasconcelos A.T."/>
            <person name="Perreira-Neves A."/>
            <person name="Rosa I.A."/>
            <person name="Tasca T."/>
            <person name="Bogo M.R."/>
            <person name="de Souza W."/>
        </authorList>
    </citation>
    <scope>NUCLEOTIDE SEQUENCE [LARGE SCALE GENOMIC DNA]</scope>
    <source>
        <strain evidence="8">K</strain>
    </source>
</reference>
<gene>
    <name evidence="8" type="ORF">TRFO_25678</name>
</gene>
<evidence type="ECO:0000256" key="6">
    <source>
        <dbReference type="SAM" id="Phobius"/>
    </source>
</evidence>
<dbReference type="EMBL" id="MLAK01000730">
    <property type="protein sequence ID" value="OHT06273.1"/>
    <property type="molecule type" value="Genomic_DNA"/>
</dbReference>
<feature type="domain" description="Sulfatase N-terminal" evidence="7">
    <location>
        <begin position="204"/>
        <end position="473"/>
    </location>
</feature>
<dbReference type="InterPro" id="IPR000917">
    <property type="entry name" value="Sulfatase_N"/>
</dbReference>
<proteinExistence type="predicted"/>
<dbReference type="VEuPathDB" id="TrichDB:TRFO_25678"/>
<evidence type="ECO:0000313" key="9">
    <source>
        <dbReference type="Proteomes" id="UP000179807"/>
    </source>
</evidence>
<evidence type="ECO:0000259" key="7">
    <source>
        <dbReference type="Pfam" id="PF00884"/>
    </source>
</evidence>
<keyword evidence="5 6" id="KW-0472">Membrane</keyword>
<dbReference type="GO" id="GO:0005886">
    <property type="term" value="C:plasma membrane"/>
    <property type="evidence" value="ECO:0007669"/>
    <property type="project" value="UniProtKB-SubCell"/>
</dbReference>
<sequence length="544" mass="64152">MMSKENYNFSWGEFVFFILILLVCEKYQVSLGESMENFLVHFFFFSIYIFVVLTFKRFQSAFILLFIVYEAVETLSYQMTGHDIDFQVLSSFEFSYVWNAQRIYLFYGGIIFVFAVLISNVKFPHLDCYISSTYLILLVIAESVIFFLFSSCIFRSFYPFGKRYVFRYSKKQDGFDDSELTDEEILLKYIRSKAQTGQPASPKKNIILFAIESFEQQSIGRFNHYYPNMMPFIDNLSQRGTYFTNVICHPYTQWSVGSLLAAQCNLPHVVTEVVWDRMQYESIGKWPQLPCIGKHLKNLGYNLYMEISSQSELMGYRDFFVEYEFEVSDAKEHGQKHDYGFYKYIEEKMFEEKKFKEPFLLMVTNSDTHPFFYVNQECKSNPMYNRNLPHIVNCFNCYDLCVRDFFNRFEKSSLFSRTEMLVYGDHLAFGGGKKIYDNPRKMSIFFPYWEKKVVNKETSVYDIAPTVMDILGVDYSPKYPFGASLMDDKEVGKTPNHNDFTLIYDVISKNVEGENKGRNSTCLWKKGICTGEEYFQDRESVFKS</sequence>
<dbReference type="Gene3D" id="3.40.720.10">
    <property type="entry name" value="Alkaline Phosphatase, subunit A"/>
    <property type="match status" value="1"/>
</dbReference>
<organism evidence="8 9">
    <name type="scientific">Tritrichomonas foetus</name>
    <dbReference type="NCBI Taxonomy" id="1144522"/>
    <lineage>
        <taxon>Eukaryota</taxon>
        <taxon>Metamonada</taxon>
        <taxon>Parabasalia</taxon>
        <taxon>Tritrichomonadida</taxon>
        <taxon>Tritrichomonadidae</taxon>
        <taxon>Tritrichomonas</taxon>
    </lineage>
</organism>
<feature type="transmembrane region" description="Helical" evidence="6">
    <location>
        <begin position="62"/>
        <end position="80"/>
    </location>
</feature>
<dbReference type="InterPro" id="IPR050448">
    <property type="entry name" value="OpgB/LTA_synthase_biosynth"/>
</dbReference>
<dbReference type="PANTHER" id="PTHR47371">
    <property type="entry name" value="LIPOTEICHOIC ACID SYNTHASE"/>
    <property type="match status" value="1"/>
</dbReference>
<evidence type="ECO:0000256" key="4">
    <source>
        <dbReference type="ARBA" id="ARBA00022989"/>
    </source>
</evidence>
<feature type="transmembrane region" description="Helical" evidence="6">
    <location>
        <begin position="133"/>
        <end position="158"/>
    </location>
</feature>
<dbReference type="SUPFAM" id="SSF53649">
    <property type="entry name" value="Alkaline phosphatase-like"/>
    <property type="match status" value="1"/>
</dbReference>
<dbReference type="Pfam" id="PF00884">
    <property type="entry name" value="Sulfatase"/>
    <property type="match status" value="1"/>
</dbReference>
<evidence type="ECO:0000256" key="3">
    <source>
        <dbReference type="ARBA" id="ARBA00022692"/>
    </source>
</evidence>
<name>A0A1J4K497_9EUKA</name>
<dbReference type="InterPro" id="IPR017850">
    <property type="entry name" value="Alkaline_phosphatase_core_sf"/>
</dbReference>
<dbReference type="GeneID" id="94839211"/>
<keyword evidence="9" id="KW-1185">Reference proteome</keyword>
<dbReference type="RefSeq" id="XP_068359409.1">
    <property type="nucleotide sequence ID" value="XM_068504507.1"/>
</dbReference>
<accession>A0A1J4K497</accession>
<keyword evidence="4 6" id="KW-1133">Transmembrane helix</keyword>
<evidence type="ECO:0000313" key="8">
    <source>
        <dbReference type="EMBL" id="OHT06273.1"/>
    </source>
</evidence>
<comment type="caution">
    <text evidence="8">The sequence shown here is derived from an EMBL/GenBank/DDBJ whole genome shotgun (WGS) entry which is preliminary data.</text>
</comment>
<evidence type="ECO:0000256" key="2">
    <source>
        <dbReference type="ARBA" id="ARBA00022475"/>
    </source>
</evidence>
<evidence type="ECO:0000256" key="5">
    <source>
        <dbReference type="ARBA" id="ARBA00023136"/>
    </source>
</evidence>
<comment type="subcellular location">
    <subcellularLocation>
        <location evidence="1">Cell membrane</location>
        <topology evidence="1">Multi-pass membrane protein</topology>
    </subcellularLocation>
</comment>
<protein>
    <recommendedName>
        <fullName evidence="7">Sulfatase N-terminal domain-containing protein</fullName>
    </recommendedName>
</protein>
<keyword evidence="3 6" id="KW-0812">Transmembrane</keyword>
<feature type="transmembrane region" description="Helical" evidence="6">
    <location>
        <begin position="100"/>
        <end position="121"/>
    </location>
</feature>
<keyword evidence="2" id="KW-1003">Cell membrane</keyword>
<feature type="transmembrane region" description="Helical" evidence="6">
    <location>
        <begin position="38"/>
        <end position="55"/>
    </location>
</feature>
<dbReference type="PANTHER" id="PTHR47371:SF3">
    <property type="entry name" value="PHOSPHOGLYCEROL TRANSFERASE I"/>
    <property type="match status" value="1"/>
</dbReference>